<feature type="coiled-coil region" evidence="1">
    <location>
        <begin position="182"/>
        <end position="216"/>
    </location>
</feature>
<dbReference type="Proteomes" id="UP000760480">
    <property type="component" value="Unassembled WGS sequence"/>
</dbReference>
<reference evidence="2 3" key="1">
    <citation type="submission" date="2019-03" db="EMBL/GenBank/DDBJ databases">
        <title>Metabolic reconstructions from genomes of highly enriched 'Candidatus Accumulibacter' and 'Candidatus Competibacter' bioreactor populations.</title>
        <authorList>
            <person name="Annavajhala M.K."/>
            <person name="Welles L."/>
            <person name="Abbas B."/>
            <person name="Sorokin D."/>
            <person name="Park H."/>
            <person name="Van Loosdrecht M."/>
            <person name="Chandran K."/>
        </authorList>
    </citation>
    <scope>NUCLEOTIDE SEQUENCE [LARGE SCALE GENOMIC DNA]</scope>
    <source>
        <strain evidence="2 3">SBR_G</strain>
    </source>
</reference>
<organism evidence="2 3">
    <name type="scientific">Candidatus Competibacter phosphatis</name>
    <dbReference type="NCBI Taxonomy" id="221280"/>
    <lineage>
        <taxon>Bacteria</taxon>
        <taxon>Pseudomonadati</taxon>
        <taxon>Pseudomonadota</taxon>
        <taxon>Gammaproteobacteria</taxon>
        <taxon>Candidatus Competibacteraceae</taxon>
        <taxon>Candidatus Competibacter</taxon>
    </lineage>
</organism>
<dbReference type="EMBL" id="SPMZ01000031">
    <property type="protein sequence ID" value="NMQ19814.1"/>
    <property type="molecule type" value="Genomic_DNA"/>
</dbReference>
<keyword evidence="1" id="KW-0175">Coiled coil</keyword>
<keyword evidence="3" id="KW-1185">Reference proteome</keyword>
<protein>
    <submittedName>
        <fullName evidence="2">Uncharacterized protein</fullName>
    </submittedName>
</protein>
<evidence type="ECO:0000256" key="1">
    <source>
        <dbReference type="SAM" id="Coils"/>
    </source>
</evidence>
<name>A0ABX1TP42_9GAMM</name>
<evidence type="ECO:0000313" key="3">
    <source>
        <dbReference type="Proteomes" id="UP000760480"/>
    </source>
</evidence>
<evidence type="ECO:0000313" key="2">
    <source>
        <dbReference type="EMBL" id="NMQ19814.1"/>
    </source>
</evidence>
<dbReference type="RefSeq" id="WP_169249070.1">
    <property type="nucleotide sequence ID" value="NZ_SPMZ01000031.1"/>
</dbReference>
<sequence length="345" mass="39768">MVFRFLQSIFAATPAPSGKSDATLIRAAIERVVNGTDPRLRFVNHYQRILWHGVERSVEHVSTLIDSLPPAFEVSKREFTAEPRLRALFASSEHLREILSFGPALEQYRQQHANALPAVLYAALGVDRIEKKVLGVDLQGDMLRRDVAQTMVNFRNHRLAFLTESETETRWELKKQAFDYLIEIALKRLISIRTRREQLEREQRHLLQKQARLLKSAKLGLEPLLETGSPEVHDPATIDRQLREVRAELDQMRADSATIEDHLERVASTLREPEQHLRMERVTFTLDHMNQKVAPNSSRVASTLAFDDTLLGDDRRFTTLLVRFPTSEILPKPDFFEEAHRLLTL</sequence>
<proteinExistence type="predicted"/>
<gene>
    <name evidence="2" type="ORF">E4P82_11760</name>
</gene>
<accession>A0ABX1TP42</accession>
<comment type="caution">
    <text evidence="2">The sequence shown here is derived from an EMBL/GenBank/DDBJ whole genome shotgun (WGS) entry which is preliminary data.</text>
</comment>